<accession>A0ABQ9I070</accession>
<evidence type="ECO:0000313" key="2">
    <source>
        <dbReference type="Proteomes" id="UP001159363"/>
    </source>
</evidence>
<comment type="caution">
    <text evidence="1">The sequence shown here is derived from an EMBL/GenBank/DDBJ whole genome shotgun (WGS) entry which is preliminary data.</text>
</comment>
<name>A0ABQ9I070_9NEOP</name>
<reference evidence="1 2" key="1">
    <citation type="submission" date="2023-02" db="EMBL/GenBank/DDBJ databases">
        <title>LHISI_Scaffold_Assembly.</title>
        <authorList>
            <person name="Stuart O.P."/>
            <person name="Cleave R."/>
            <person name="Magrath M.J.L."/>
            <person name="Mikheyev A.S."/>
        </authorList>
    </citation>
    <scope>NUCLEOTIDE SEQUENCE [LARGE SCALE GENOMIC DNA]</scope>
    <source>
        <strain evidence="1">Daus_M_001</strain>
        <tissue evidence="1">Leg muscle</tissue>
    </source>
</reference>
<proteinExistence type="predicted"/>
<dbReference type="EMBL" id="JARBHB010000003">
    <property type="protein sequence ID" value="KAJ8889999.1"/>
    <property type="molecule type" value="Genomic_DNA"/>
</dbReference>
<organism evidence="1 2">
    <name type="scientific">Dryococelus australis</name>
    <dbReference type="NCBI Taxonomy" id="614101"/>
    <lineage>
        <taxon>Eukaryota</taxon>
        <taxon>Metazoa</taxon>
        <taxon>Ecdysozoa</taxon>
        <taxon>Arthropoda</taxon>
        <taxon>Hexapoda</taxon>
        <taxon>Insecta</taxon>
        <taxon>Pterygota</taxon>
        <taxon>Neoptera</taxon>
        <taxon>Polyneoptera</taxon>
        <taxon>Phasmatodea</taxon>
        <taxon>Verophasmatodea</taxon>
        <taxon>Anareolatae</taxon>
        <taxon>Phasmatidae</taxon>
        <taxon>Eurycanthinae</taxon>
        <taxon>Dryococelus</taxon>
    </lineage>
</organism>
<evidence type="ECO:0000313" key="1">
    <source>
        <dbReference type="EMBL" id="KAJ8889999.1"/>
    </source>
</evidence>
<dbReference type="Proteomes" id="UP001159363">
    <property type="component" value="Chromosome 3"/>
</dbReference>
<gene>
    <name evidence="1" type="ORF">PR048_009504</name>
</gene>
<keyword evidence="2" id="KW-1185">Reference proteome</keyword>
<protein>
    <submittedName>
        <fullName evidence="1">Uncharacterized protein</fullName>
    </submittedName>
</protein>
<sequence>MGRAYLRAATMESAINEFRRGDVSPFDPLAFVEQDFLPDNNDNGSTLTRRCENAAKEQVGTSHYTLIDEASEGIAESQETNETMKGNNKVTITPTNAQFLTYQGLLEEI</sequence>